<proteinExistence type="predicted"/>
<dbReference type="Proteomes" id="UP000515156">
    <property type="component" value="Chromosome 5"/>
</dbReference>
<dbReference type="SMART" id="SM00018">
    <property type="entry name" value="PD"/>
    <property type="match status" value="1"/>
</dbReference>
<accession>A0A6P7YCN5</accession>
<keyword evidence="5" id="KW-0732">Signal</keyword>
<comment type="subcellular location">
    <subcellularLocation>
        <location evidence="1">Secreted</location>
    </subcellularLocation>
</comment>
<feature type="disulfide bond" evidence="4">
    <location>
        <begin position="42"/>
        <end position="57"/>
    </location>
</feature>
<evidence type="ECO:0000256" key="5">
    <source>
        <dbReference type="SAM" id="SignalP"/>
    </source>
</evidence>
<feature type="disulfide bond" evidence="4">
    <location>
        <begin position="52"/>
        <end position="69"/>
    </location>
</feature>
<dbReference type="InterPro" id="IPR017957">
    <property type="entry name" value="P_trefoil_CS"/>
</dbReference>
<feature type="chain" id="PRO_5027848067" evidence="5">
    <location>
        <begin position="24"/>
        <end position="80"/>
    </location>
</feature>
<evidence type="ECO:0000313" key="8">
    <source>
        <dbReference type="RefSeq" id="XP_030060800.1"/>
    </source>
</evidence>
<evidence type="ECO:0000259" key="6">
    <source>
        <dbReference type="PROSITE" id="PS51448"/>
    </source>
</evidence>
<sequence>MEKKVICVLAIALVLGLSSSAKGQAPFTEAQCQIQPKFRINCGPPSISAQACYDKGCCFDSDKTGVIWCYYPSPEAECVL</sequence>
<reference evidence="8" key="1">
    <citation type="submission" date="2025-08" db="UniProtKB">
        <authorList>
            <consortium name="RefSeq"/>
        </authorList>
    </citation>
    <scope>IDENTIFICATION</scope>
</reference>
<dbReference type="PRINTS" id="PR00680">
    <property type="entry name" value="PTREFOIL"/>
</dbReference>
<dbReference type="InterPro" id="IPR017994">
    <property type="entry name" value="P_trefoil_chordata"/>
</dbReference>
<dbReference type="AlphaFoldDB" id="A0A6P7YCN5"/>
<gene>
    <name evidence="8" type="primary">LOC115471236</name>
</gene>
<dbReference type="PANTHER" id="PTHR13826:SF14">
    <property type="entry name" value="TREFOIL FACTOR 2"/>
    <property type="match status" value="1"/>
</dbReference>
<protein>
    <submittedName>
        <fullName evidence="8">Gastrointestinal growth factor xP1</fullName>
    </submittedName>
</protein>
<evidence type="ECO:0000313" key="7">
    <source>
        <dbReference type="Proteomes" id="UP000515156"/>
    </source>
</evidence>
<dbReference type="Pfam" id="PF00088">
    <property type="entry name" value="Trefoil"/>
    <property type="match status" value="1"/>
</dbReference>
<dbReference type="FunCoup" id="A0A6P7YCN5">
    <property type="interactions" value="291"/>
</dbReference>
<feature type="signal peptide" evidence="5">
    <location>
        <begin position="1"/>
        <end position="23"/>
    </location>
</feature>
<dbReference type="PROSITE" id="PS00025">
    <property type="entry name" value="P_TREFOIL_1"/>
    <property type="match status" value="1"/>
</dbReference>
<keyword evidence="3 4" id="KW-1015">Disulfide bond</keyword>
<dbReference type="GeneID" id="115471236"/>
<evidence type="ECO:0000256" key="4">
    <source>
        <dbReference type="PROSITE-ProRule" id="PRU00779"/>
    </source>
</evidence>
<feature type="disulfide bond" evidence="4">
    <location>
        <begin position="32"/>
        <end position="58"/>
    </location>
</feature>
<dbReference type="KEGG" id="muo:115471236"/>
<dbReference type="PROSITE" id="PS51448">
    <property type="entry name" value="P_TREFOIL_2"/>
    <property type="match status" value="1"/>
</dbReference>
<dbReference type="GO" id="GO:0005615">
    <property type="term" value="C:extracellular space"/>
    <property type="evidence" value="ECO:0007669"/>
    <property type="project" value="TreeGrafter"/>
</dbReference>
<keyword evidence="2" id="KW-0964">Secreted</keyword>
<evidence type="ECO:0000256" key="1">
    <source>
        <dbReference type="ARBA" id="ARBA00004613"/>
    </source>
</evidence>
<keyword evidence="7" id="KW-1185">Reference proteome</keyword>
<dbReference type="PANTHER" id="PTHR13826">
    <property type="entry name" value="INTESTINAL TREFOIL FACTOR-RELATED"/>
    <property type="match status" value="1"/>
</dbReference>
<evidence type="ECO:0000256" key="2">
    <source>
        <dbReference type="ARBA" id="ARBA00022525"/>
    </source>
</evidence>
<evidence type="ECO:0000256" key="3">
    <source>
        <dbReference type="ARBA" id="ARBA00023157"/>
    </source>
</evidence>
<dbReference type="InterPro" id="IPR000519">
    <property type="entry name" value="P_trefoil_dom"/>
</dbReference>
<organism evidence="7 8">
    <name type="scientific">Microcaecilia unicolor</name>
    <dbReference type="NCBI Taxonomy" id="1415580"/>
    <lineage>
        <taxon>Eukaryota</taxon>
        <taxon>Metazoa</taxon>
        <taxon>Chordata</taxon>
        <taxon>Craniata</taxon>
        <taxon>Vertebrata</taxon>
        <taxon>Euteleostomi</taxon>
        <taxon>Amphibia</taxon>
        <taxon>Gymnophiona</taxon>
        <taxon>Siphonopidae</taxon>
        <taxon>Microcaecilia</taxon>
    </lineage>
</organism>
<dbReference type="OrthoDB" id="10051464at2759"/>
<dbReference type="RefSeq" id="XP_030060800.1">
    <property type="nucleotide sequence ID" value="XM_030204940.1"/>
</dbReference>
<dbReference type="CDD" id="cd00111">
    <property type="entry name" value="Trefoil"/>
    <property type="match status" value="1"/>
</dbReference>
<dbReference type="FunFam" id="4.10.110.10:FF:000006">
    <property type="entry name" value="Trefoil factor 1"/>
    <property type="match status" value="1"/>
</dbReference>
<dbReference type="GO" id="GO:0030277">
    <property type="term" value="P:maintenance of gastrointestinal epithelium"/>
    <property type="evidence" value="ECO:0007669"/>
    <property type="project" value="TreeGrafter"/>
</dbReference>
<dbReference type="InParanoid" id="A0A6P7YCN5"/>
<dbReference type="InterPro" id="IPR044913">
    <property type="entry name" value="P_trefoil_dom_sf"/>
</dbReference>
<feature type="domain" description="P-type" evidence="6">
    <location>
        <begin position="30"/>
        <end position="73"/>
    </location>
</feature>
<dbReference type="Gene3D" id="4.10.110.10">
    <property type="entry name" value="Spasmolytic Protein, domain 1"/>
    <property type="match status" value="1"/>
</dbReference>
<name>A0A6P7YCN5_9AMPH</name>
<dbReference type="SUPFAM" id="SSF57492">
    <property type="entry name" value="Trefoil"/>
    <property type="match status" value="1"/>
</dbReference>